<feature type="compositionally biased region" description="Polar residues" evidence="3">
    <location>
        <begin position="52"/>
        <end position="63"/>
    </location>
</feature>
<dbReference type="SUPFAM" id="SSF49785">
    <property type="entry name" value="Galactose-binding domain-like"/>
    <property type="match status" value="1"/>
</dbReference>
<dbReference type="RefSeq" id="WP_008005607.1">
    <property type="nucleotide sequence ID" value="NZ_AOJG01000020.1"/>
</dbReference>
<dbReference type="InterPro" id="IPR006311">
    <property type="entry name" value="TAT_signal"/>
</dbReference>
<dbReference type="EMBL" id="AOJG01000020">
    <property type="protein sequence ID" value="EMA60687.1"/>
    <property type="molecule type" value="Genomic_DNA"/>
</dbReference>
<dbReference type="Gene3D" id="2.60.120.260">
    <property type="entry name" value="Galactose-binding domain-like"/>
    <property type="match status" value="1"/>
</dbReference>
<evidence type="ECO:0000313" key="5">
    <source>
        <dbReference type="EMBL" id="EMA60687.1"/>
    </source>
</evidence>
<dbReference type="Proteomes" id="UP000011650">
    <property type="component" value="Unassembled WGS sequence"/>
</dbReference>
<comment type="caution">
    <text evidence="5">The sequence shown here is derived from an EMBL/GenBank/DDBJ whole genome shotgun (WGS) entry which is preliminary data.</text>
</comment>
<dbReference type="InterPro" id="IPR013780">
    <property type="entry name" value="Glyco_hydro_b"/>
</dbReference>
<dbReference type="InterPro" id="IPR052720">
    <property type="entry name" value="Glycosyl_hydrolase_97"/>
</dbReference>
<dbReference type="Pfam" id="PF10566">
    <property type="entry name" value="Glyco_hydro_97"/>
    <property type="match status" value="1"/>
</dbReference>
<feature type="compositionally biased region" description="Gly residues" evidence="3">
    <location>
        <begin position="911"/>
        <end position="938"/>
    </location>
</feature>
<organism evidence="5 6">
    <name type="scientific">Halorubrum lipolyticum DSM 21995</name>
    <dbReference type="NCBI Taxonomy" id="1227482"/>
    <lineage>
        <taxon>Archaea</taxon>
        <taxon>Methanobacteriati</taxon>
        <taxon>Methanobacteriota</taxon>
        <taxon>Stenosarchaea group</taxon>
        <taxon>Halobacteria</taxon>
        <taxon>Halobacteriales</taxon>
        <taxon>Haloferacaceae</taxon>
        <taxon>Halorubrum</taxon>
    </lineage>
</organism>
<evidence type="ECO:0000313" key="6">
    <source>
        <dbReference type="Proteomes" id="UP000011650"/>
    </source>
</evidence>
<keyword evidence="6" id="KW-1185">Reference proteome</keyword>
<dbReference type="InterPro" id="IPR019248">
    <property type="entry name" value="Glucodextran_C"/>
</dbReference>
<dbReference type="STRING" id="1227482.C469_08523"/>
<feature type="compositionally biased region" description="Gly residues" evidence="3">
    <location>
        <begin position="160"/>
        <end position="173"/>
    </location>
</feature>
<evidence type="ECO:0000259" key="4">
    <source>
        <dbReference type="PROSITE" id="PS51175"/>
    </source>
</evidence>
<reference evidence="5 6" key="1">
    <citation type="journal article" date="2014" name="PLoS Genet.">
        <title>Phylogenetically driven sequencing of extremely halophilic archaea reveals strategies for static and dynamic osmo-response.</title>
        <authorList>
            <person name="Becker E.A."/>
            <person name="Seitzer P.M."/>
            <person name="Tritt A."/>
            <person name="Larsen D."/>
            <person name="Krusor M."/>
            <person name="Yao A.I."/>
            <person name="Wu D."/>
            <person name="Madern D."/>
            <person name="Eisen J.A."/>
            <person name="Darling A.E."/>
            <person name="Facciotti M.T."/>
        </authorList>
    </citation>
    <scope>NUCLEOTIDE SEQUENCE [LARGE SCALE GENOMIC DNA]</scope>
    <source>
        <strain evidence="5 6">DSM 21995</strain>
    </source>
</reference>
<dbReference type="CDD" id="cd09626">
    <property type="entry name" value="DOMON_glucodextranase_like"/>
    <property type="match status" value="1"/>
</dbReference>
<dbReference type="InterPro" id="IPR029486">
    <property type="entry name" value="GH97_N"/>
</dbReference>
<dbReference type="InterPro" id="IPR013785">
    <property type="entry name" value="Aldolase_TIM"/>
</dbReference>
<dbReference type="Gene3D" id="3.20.20.70">
    <property type="entry name" value="Aldolase class I"/>
    <property type="match status" value="1"/>
</dbReference>
<dbReference type="Pfam" id="PF14509">
    <property type="entry name" value="GH97_C"/>
    <property type="match status" value="1"/>
</dbReference>
<dbReference type="GO" id="GO:0030246">
    <property type="term" value="F:carbohydrate binding"/>
    <property type="evidence" value="ECO:0007669"/>
    <property type="project" value="InterPro"/>
</dbReference>
<keyword evidence="2" id="KW-0326">Glycosidase</keyword>
<sequence>MDEKQSQHEFEETSRRGFLGGVGALVAAAAYSRDVSGSAADEVENGDDDPVQTVSSPDGSISVTVDVGDGVPTYEVARGGTTYVEPSPIGFDFRNQSAFGASSAEGGSDVPLNVTGTERETATEAWEPVWGAFDAVSAAYEQLSVGLAEAGGESDSDGESGSGGESSSGGGSGTDDAGRHATLQVRVFDDGIGLRVVLGEGFASNADRAVIEAENTGVEFADDYDAWWIANEVTNPRFEQEYAETPLSEIPGGTRPTQPTDTPIRTGAHTPLTVDAGDADGSGGAYLSVHEANLDDYAAATLAPRDDGGGTGFRTELTPLPDGTKASLELPATTPWRTIQLVDRPGELIESQLVPLLSDPLDESALPTVGGESDTDWIEPRKYVGIWWTMIAGSANWEYRSDDAIAGGGGNPAAYVHGARTERMKRYMRFASENGIDSVLVEGWNEGWDTYPGDGSGFGFGVDDSYPDFDVREVTGFGASLSDPVEMTIHNETAGNLPNYEDAILDGDAFAGYDEQGINSIKNGYVSDPGLGIDGDGSEPTHNQHNQLAVNHHRLVIREAAANRQLLEIHEGIKPTGEIRTYPNVANREVVKAQEYDGFTQLGSNVGRDHHVTLPFTRNLAGPVSYQPGIFDLTFNDDRGGQIQTTRAKQLAMYPTYLSGLQMAADRVEAYVDETFAVGEALQAAAGDLDGLVTDDSWRNAFGTNFVAVDPNRAPSGSSVSFTVRDVPAAGSYDLHLRYASDAEENAGRVTDAGTPRATLRVNDDRETIEPAFTDYWDDWQVFTTEVELAAGDNEIAIELDYEASDDGFAGDVGGFNLNTVAVAESGAPSPVPAEYEGYTPENENFDAEPEFGFIESVPAAGWDETRVVGAAIGDSLAIARRHGEEWYVGVMTDGDGRALDVPLEFLAPGNSGGGASGQGNGNGNGGGNGNGNGGGNGNDRNGPKYVAELYSDALGAGVDADPTGVRIDEAIVTPSTTLLASLAPSGGTAVRLRPGRGREINRLPEYERPEQEISVSIAEEADLGESFVTGTGTNDAPFVGGTTVEIVVDGAVEAVGNVRLPPNATDETVDLGFNISRIGTFDIVVREADGGAELASGSVTVAPGDLVAELTDPAGDDDGPGEYVYPTGSDFEEGAFDLRSFRVLETDEEYRFAFEVENLYDTFGGAFSPHYFLVYLRDPSADEGRTTELGGGSGLDVTAEFARTWQYRIDASGFGRGITDANGESLGTPEVFVSFESNTAVVSIPKSVVGDADLSDWEALPVVGSEDQGSLRPVRIDPETFVFGGAREGAVENAPRVIDLITPEGVSQSEALDYGPDSLASLPFTPL</sequence>
<dbReference type="PROSITE" id="PS51318">
    <property type="entry name" value="TAT"/>
    <property type="match status" value="1"/>
</dbReference>
<evidence type="ECO:0000256" key="3">
    <source>
        <dbReference type="SAM" id="MobiDB-lite"/>
    </source>
</evidence>
<dbReference type="InterPro" id="IPR019563">
    <property type="entry name" value="GH97_catalytic"/>
</dbReference>
<dbReference type="PANTHER" id="PTHR35803:SF1">
    <property type="entry name" value="GLUCAN 1,4-ALPHA-GLUCOSIDASE SUSB"/>
    <property type="match status" value="1"/>
</dbReference>
<feature type="region of interest" description="Disordered" evidence="3">
    <location>
        <begin position="149"/>
        <end position="178"/>
    </location>
</feature>
<dbReference type="SUPFAM" id="SSF49344">
    <property type="entry name" value="CBD9-like"/>
    <property type="match status" value="1"/>
</dbReference>
<dbReference type="InterPro" id="IPR014718">
    <property type="entry name" value="GH-type_carb-bd"/>
</dbReference>
<keyword evidence="1" id="KW-0378">Hydrolase</keyword>
<proteinExistence type="predicted"/>
<dbReference type="Pfam" id="PF14508">
    <property type="entry name" value="GH97_N"/>
    <property type="match status" value="1"/>
</dbReference>
<dbReference type="GO" id="GO:0016798">
    <property type="term" value="F:hydrolase activity, acting on glycosyl bonds"/>
    <property type="evidence" value="ECO:0007669"/>
    <property type="project" value="UniProtKB-KW"/>
</dbReference>
<feature type="region of interest" description="Disordered" evidence="3">
    <location>
        <begin position="301"/>
        <end position="328"/>
    </location>
</feature>
<gene>
    <name evidence="5" type="ORF">C469_08523</name>
</gene>
<dbReference type="Gene3D" id="2.60.40.1180">
    <property type="entry name" value="Golgi alpha-mannosidase II"/>
    <property type="match status" value="1"/>
</dbReference>
<name>M0NRV9_9EURY</name>
<accession>M0NRV9</accession>
<dbReference type="Gene3D" id="2.60.40.1190">
    <property type="match status" value="1"/>
</dbReference>
<dbReference type="PATRIC" id="fig|1227482.3.peg.1723"/>
<dbReference type="Pfam" id="PF09985">
    <property type="entry name" value="Glucodextran_C"/>
    <property type="match status" value="1"/>
</dbReference>
<feature type="region of interest" description="Disordered" evidence="3">
    <location>
        <begin position="910"/>
        <end position="945"/>
    </location>
</feature>
<feature type="region of interest" description="Disordered" evidence="3">
    <location>
        <begin position="35"/>
        <end position="67"/>
    </location>
</feature>
<dbReference type="InterPro" id="IPR005084">
    <property type="entry name" value="CBM6"/>
</dbReference>
<dbReference type="InterPro" id="IPR029483">
    <property type="entry name" value="GH97_C"/>
</dbReference>
<feature type="domain" description="CBM6" evidence="4">
    <location>
        <begin position="680"/>
        <end position="824"/>
    </location>
</feature>
<protein>
    <recommendedName>
        <fullName evidence="4">CBM6 domain-containing protein</fullName>
    </recommendedName>
</protein>
<dbReference type="PROSITE" id="PS51175">
    <property type="entry name" value="CBM6"/>
    <property type="match status" value="1"/>
</dbReference>
<feature type="compositionally biased region" description="Acidic residues" evidence="3">
    <location>
        <begin position="41"/>
        <end position="50"/>
    </location>
</feature>
<evidence type="ECO:0000256" key="2">
    <source>
        <dbReference type="ARBA" id="ARBA00023295"/>
    </source>
</evidence>
<dbReference type="PANTHER" id="PTHR35803">
    <property type="entry name" value="GLUCAN 1,4-ALPHA-GLUCOSIDASE SUSB-RELATED"/>
    <property type="match status" value="1"/>
</dbReference>
<evidence type="ECO:0000256" key="1">
    <source>
        <dbReference type="ARBA" id="ARBA00022801"/>
    </source>
</evidence>
<dbReference type="Gene3D" id="2.70.98.10">
    <property type="match status" value="1"/>
</dbReference>
<dbReference type="InterPro" id="IPR008979">
    <property type="entry name" value="Galactose-bd-like_sf"/>
</dbReference>